<keyword evidence="8" id="KW-0408">Iron</keyword>
<dbReference type="GO" id="GO:0016020">
    <property type="term" value="C:membrane"/>
    <property type="evidence" value="ECO:0007669"/>
    <property type="project" value="TreeGrafter"/>
</dbReference>
<keyword evidence="4" id="KW-0004">4Fe-4S</keyword>
<comment type="similarity">
    <text evidence="3">Belongs to the prokaryotic molybdopterin-containing oxidoreductase family.</text>
</comment>
<gene>
    <name evidence="12" type="ORF">EFQ99_24880</name>
</gene>
<dbReference type="Proteomes" id="UP000278823">
    <property type="component" value="Unassembled WGS sequence"/>
</dbReference>
<evidence type="ECO:0000256" key="4">
    <source>
        <dbReference type="ARBA" id="ARBA00022485"/>
    </source>
</evidence>
<reference evidence="13" key="1">
    <citation type="submission" date="2018-11" db="EMBL/GenBank/DDBJ databases">
        <title>Rhizobium chutanense sp. nov., isolated from root nodules of Phaseolus vulgaris in China.</title>
        <authorList>
            <person name="Huo Y."/>
        </authorList>
    </citation>
    <scope>NUCLEOTIDE SEQUENCE [LARGE SCALE GENOMIC DNA]</scope>
    <source>
        <strain evidence="13">CCBAU 65647</strain>
    </source>
</reference>
<dbReference type="RefSeq" id="WP_126923876.1">
    <property type="nucleotide sequence ID" value="NZ_ML133695.1"/>
</dbReference>
<dbReference type="GO" id="GO:0008863">
    <property type="term" value="F:formate dehydrogenase (NAD+) activity"/>
    <property type="evidence" value="ECO:0007669"/>
    <property type="project" value="InterPro"/>
</dbReference>
<dbReference type="SUPFAM" id="SSF50692">
    <property type="entry name" value="ADC-like"/>
    <property type="match status" value="1"/>
</dbReference>
<evidence type="ECO:0000256" key="7">
    <source>
        <dbReference type="ARBA" id="ARBA00023002"/>
    </source>
</evidence>
<comment type="cofactor">
    <cofactor evidence="1">
        <name>Mo-bis(molybdopterin guanine dinucleotide)</name>
        <dbReference type="ChEBI" id="CHEBI:60539"/>
    </cofactor>
</comment>
<keyword evidence="9" id="KW-0411">Iron-sulfur</keyword>
<dbReference type="Gene3D" id="3.40.50.740">
    <property type="match status" value="1"/>
</dbReference>
<evidence type="ECO:0000256" key="8">
    <source>
        <dbReference type="ARBA" id="ARBA00023004"/>
    </source>
</evidence>
<dbReference type="InterPro" id="IPR041953">
    <property type="entry name" value="YdeP_MopB"/>
</dbReference>
<dbReference type="GO" id="GO:0045333">
    <property type="term" value="P:cellular respiration"/>
    <property type="evidence" value="ECO:0007669"/>
    <property type="project" value="UniProtKB-ARBA"/>
</dbReference>
<dbReference type="OrthoDB" id="5287431at2"/>
<dbReference type="GO" id="GO:0030151">
    <property type="term" value="F:molybdenum ion binding"/>
    <property type="evidence" value="ECO:0007669"/>
    <property type="project" value="InterPro"/>
</dbReference>
<dbReference type="PANTHER" id="PTHR43105:SF4">
    <property type="entry name" value="PROTEIN YDEP"/>
    <property type="match status" value="1"/>
</dbReference>
<feature type="domain" description="Molybdopterin dinucleotide-binding" evidence="11">
    <location>
        <begin position="647"/>
        <end position="704"/>
    </location>
</feature>
<comment type="cofactor">
    <cofactor evidence="2">
        <name>[4Fe-4S] cluster</name>
        <dbReference type="ChEBI" id="CHEBI:49883"/>
    </cofactor>
</comment>
<accession>A0A432PE69</accession>
<dbReference type="GO" id="GO:0043546">
    <property type="term" value="F:molybdopterin cofactor binding"/>
    <property type="evidence" value="ECO:0007669"/>
    <property type="project" value="InterPro"/>
</dbReference>
<protein>
    <submittedName>
        <fullName evidence="12">CbbBc protein</fullName>
    </submittedName>
</protein>
<keyword evidence="13" id="KW-1185">Reference proteome</keyword>
<evidence type="ECO:0000259" key="11">
    <source>
        <dbReference type="Pfam" id="PF01568"/>
    </source>
</evidence>
<dbReference type="NCBIfam" id="TIGR01701">
    <property type="entry name" value="Fdhalpha-like"/>
    <property type="match status" value="1"/>
</dbReference>
<dbReference type="PIRSF" id="PIRSF000144">
    <property type="entry name" value="CbbBc"/>
    <property type="match status" value="1"/>
</dbReference>
<dbReference type="GO" id="GO:1990204">
    <property type="term" value="C:oxidoreductase complex"/>
    <property type="evidence" value="ECO:0007669"/>
    <property type="project" value="UniProtKB-ARBA"/>
</dbReference>
<dbReference type="InterPro" id="IPR009010">
    <property type="entry name" value="Asp_de-COase-like_dom_sf"/>
</dbReference>
<dbReference type="InterPro" id="IPR037951">
    <property type="entry name" value="MopB_CT_YdeP"/>
</dbReference>
<evidence type="ECO:0000256" key="6">
    <source>
        <dbReference type="ARBA" id="ARBA00022723"/>
    </source>
</evidence>
<dbReference type="InterPro" id="IPR006657">
    <property type="entry name" value="MoPterin_dinucl-bd_dom"/>
</dbReference>
<organism evidence="12 13">
    <name type="scientific">Rhizobium vallis</name>
    <dbReference type="NCBI Taxonomy" id="634290"/>
    <lineage>
        <taxon>Bacteria</taxon>
        <taxon>Pseudomonadati</taxon>
        <taxon>Pseudomonadota</taxon>
        <taxon>Alphaproteobacteria</taxon>
        <taxon>Hyphomicrobiales</taxon>
        <taxon>Rhizobiaceae</taxon>
        <taxon>Rhizobium/Agrobacterium group</taxon>
        <taxon>Rhizobium</taxon>
    </lineage>
</organism>
<dbReference type="Gene3D" id="3.40.228.10">
    <property type="entry name" value="Dimethylsulfoxide Reductase, domain 2"/>
    <property type="match status" value="1"/>
</dbReference>
<keyword evidence="6" id="KW-0479">Metal-binding</keyword>
<evidence type="ECO:0000256" key="5">
    <source>
        <dbReference type="ARBA" id="ARBA00022505"/>
    </source>
</evidence>
<name>A0A432PE69_9HYPH</name>
<proteinExistence type="inferred from homology"/>
<dbReference type="AlphaFoldDB" id="A0A432PE69"/>
<dbReference type="InterPro" id="IPR050123">
    <property type="entry name" value="Prok_molybdopt-oxidoreductase"/>
</dbReference>
<evidence type="ECO:0000259" key="10">
    <source>
        <dbReference type="Pfam" id="PF00384"/>
    </source>
</evidence>
<evidence type="ECO:0000256" key="1">
    <source>
        <dbReference type="ARBA" id="ARBA00001942"/>
    </source>
</evidence>
<evidence type="ECO:0000313" key="12">
    <source>
        <dbReference type="EMBL" id="RUM22141.1"/>
    </source>
</evidence>
<dbReference type="CDD" id="cd02767">
    <property type="entry name" value="MopB_ydeP"/>
    <property type="match status" value="1"/>
</dbReference>
<dbReference type="SUPFAM" id="SSF53706">
    <property type="entry name" value="Formate dehydrogenase/DMSO reductase, domains 1-3"/>
    <property type="match status" value="1"/>
</dbReference>
<dbReference type="PANTHER" id="PTHR43105">
    <property type="entry name" value="RESPIRATORY NITRATE REDUCTASE"/>
    <property type="match status" value="1"/>
</dbReference>
<dbReference type="Pfam" id="PF01568">
    <property type="entry name" value="Molydop_binding"/>
    <property type="match status" value="1"/>
</dbReference>
<keyword evidence="5" id="KW-0500">Molybdenum</keyword>
<evidence type="ECO:0000256" key="3">
    <source>
        <dbReference type="ARBA" id="ARBA00010312"/>
    </source>
</evidence>
<evidence type="ECO:0000256" key="9">
    <source>
        <dbReference type="ARBA" id="ARBA00023014"/>
    </source>
</evidence>
<sequence length="764" mass="82934">MDTKFIGKKSAAAGGWGALKSCGKQLLQSGMPISGARTMLKANQPDGFDCPGCAWGDPEHGSSFEFCENGVKAVAWEATEKRATPAFFAANTVSELRQLSDYELELNGRLTHPMRYDGASDRYLPVSWEDAFAEIGGILKGLDNPNRAEFYTSGRASNEAAFLYQLFVRIYGTNNFPDCSNMCHEASGIAMKQAVGVGKGTVLLEDFEEADAIFVIGQNPGTNHPRMLGDLRRAAIRGARVVVFNPIRERGLERFSDPQDKIEMMRGGSTDIASHYLQPQLGGDMAAVRGMAKAVLAAEDAAVAAGLPDVLDHAFLAEHCAGFQGYCAAVEATSWAAIEDQSGLSREEIERAAEVYIKAERVICTWAMGVTQHLHSVATIREIANFMFLRGNIGKKGAGLCPVRGHSNVQGDRTVGINEQPSEDFLDALEKHFRFAVPREHGHNVLAAIGAMLDGSAEAFIGLGGNFARATPDSALVEKALRRLKLTVHIATKPNHSHLMPGGASFILPCLGRTEMDRGAAGGSQLVSVEDSMSMVHGSAGINRPASPHLLSEVAIIAGMAEATVGSAVVDWAELAGDYDRIRDHIEATIPGFENYNKRLRKPRGFHLRNAAAHREWETPAGKASFSAGPLPEETVHQRARKGEGRFALQTFRSHDQYNTTVYGLDDRYRGVYGERQVIFIHPADLKAMKAEAGERVDVIGEHDDGIERIARDFRFVPYDIPRGSIAGYYPELNVLVPLGSAGMESDTPTSKSIMVSFRRRNAA</sequence>
<comment type="caution">
    <text evidence="12">The sequence shown here is derived from an EMBL/GenBank/DDBJ whole genome shotgun (WGS) entry which is preliminary data.</text>
</comment>
<evidence type="ECO:0000256" key="2">
    <source>
        <dbReference type="ARBA" id="ARBA00001966"/>
    </source>
</evidence>
<evidence type="ECO:0000313" key="13">
    <source>
        <dbReference type="Proteomes" id="UP000278823"/>
    </source>
</evidence>
<dbReference type="GO" id="GO:0051539">
    <property type="term" value="F:4 iron, 4 sulfur cluster binding"/>
    <property type="evidence" value="ECO:0007669"/>
    <property type="project" value="UniProtKB-KW"/>
</dbReference>
<dbReference type="EMBL" id="RJTH01000010">
    <property type="protein sequence ID" value="RUM22141.1"/>
    <property type="molecule type" value="Genomic_DNA"/>
</dbReference>
<dbReference type="InterPro" id="IPR006656">
    <property type="entry name" value="Mopterin_OxRdtase"/>
</dbReference>
<dbReference type="Pfam" id="PF00384">
    <property type="entry name" value="Molybdopterin"/>
    <property type="match status" value="1"/>
</dbReference>
<keyword evidence="7" id="KW-0560">Oxidoreductase</keyword>
<dbReference type="CDD" id="cd02787">
    <property type="entry name" value="MopB_CT_ydeP"/>
    <property type="match status" value="1"/>
</dbReference>
<dbReference type="InterPro" id="IPR010046">
    <property type="entry name" value="Mopterin_OxRdtse_a_bac"/>
</dbReference>
<feature type="domain" description="Molybdopterin oxidoreductase" evidence="10">
    <location>
        <begin position="109"/>
        <end position="489"/>
    </location>
</feature>